<accession>A0A1I0QX50</accession>
<evidence type="ECO:0000256" key="1">
    <source>
        <dbReference type="ARBA" id="ARBA00022729"/>
    </source>
</evidence>
<evidence type="ECO:0000259" key="3">
    <source>
        <dbReference type="PROSITE" id="PS50853"/>
    </source>
</evidence>
<dbReference type="Pfam" id="PF23759">
    <property type="entry name" value="GBD_T9SS_assoc"/>
    <property type="match status" value="3"/>
</dbReference>
<dbReference type="Gene3D" id="2.60.120.380">
    <property type="match status" value="3"/>
</dbReference>
<dbReference type="AlphaFoldDB" id="A0A1I0QX50"/>
<dbReference type="PROSITE" id="PS51257">
    <property type="entry name" value="PROKAR_LIPOPROTEIN"/>
    <property type="match status" value="1"/>
</dbReference>
<proteinExistence type="predicted"/>
<dbReference type="InterPro" id="IPR013783">
    <property type="entry name" value="Ig-like_fold"/>
</dbReference>
<dbReference type="Pfam" id="PF18962">
    <property type="entry name" value="Por_Secre_tail"/>
    <property type="match status" value="1"/>
</dbReference>
<keyword evidence="5" id="KW-1185">Reference proteome</keyword>
<feature type="chain" id="PRO_5011634991" evidence="2">
    <location>
        <begin position="22"/>
        <end position="919"/>
    </location>
</feature>
<keyword evidence="1 2" id="KW-0732">Signal</keyword>
<dbReference type="EMBL" id="FOIU01000001">
    <property type="protein sequence ID" value="SEW32127.1"/>
    <property type="molecule type" value="Genomic_DNA"/>
</dbReference>
<reference evidence="5" key="1">
    <citation type="submission" date="2016-10" db="EMBL/GenBank/DDBJ databases">
        <authorList>
            <person name="Varghese N."/>
            <person name="Submissions S."/>
        </authorList>
    </citation>
    <scope>NUCLEOTIDE SEQUENCE [LARGE SCALE GENOMIC DNA]</scope>
    <source>
        <strain evidence="5">DSM 17724</strain>
    </source>
</reference>
<dbReference type="InterPro" id="IPR036116">
    <property type="entry name" value="FN3_sf"/>
</dbReference>
<gene>
    <name evidence="4" type="ORF">SAMN05421841_2269</name>
</gene>
<dbReference type="Gene3D" id="2.60.40.10">
    <property type="entry name" value="Immunoglobulins"/>
    <property type="match status" value="2"/>
</dbReference>
<feature type="signal peptide" evidence="2">
    <location>
        <begin position="1"/>
        <end position="21"/>
    </location>
</feature>
<dbReference type="InterPro" id="IPR056600">
    <property type="entry name" value="GBD_T9SS_assoc"/>
</dbReference>
<dbReference type="Proteomes" id="UP000199469">
    <property type="component" value="Unassembled WGS sequence"/>
</dbReference>
<protein>
    <submittedName>
        <fullName evidence="4">Por secretion system C-terminal sorting domain-containing protein</fullName>
    </submittedName>
</protein>
<dbReference type="RefSeq" id="WP_089792462.1">
    <property type="nucleotide sequence ID" value="NZ_FOIU01000001.1"/>
</dbReference>
<feature type="domain" description="Fibronectin type-III" evidence="3">
    <location>
        <begin position="600"/>
        <end position="693"/>
    </location>
</feature>
<dbReference type="OrthoDB" id="869215at2"/>
<dbReference type="InterPro" id="IPR026444">
    <property type="entry name" value="Secre_tail"/>
</dbReference>
<evidence type="ECO:0000313" key="5">
    <source>
        <dbReference type="Proteomes" id="UP000199469"/>
    </source>
</evidence>
<dbReference type="InterPro" id="IPR003961">
    <property type="entry name" value="FN3_dom"/>
</dbReference>
<dbReference type="SUPFAM" id="SSF49265">
    <property type="entry name" value="Fibronectin type III"/>
    <property type="match status" value="3"/>
</dbReference>
<feature type="domain" description="Fibronectin type-III" evidence="3">
    <location>
        <begin position="324"/>
        <end position="419"/>
    </location>
</feature>
<evidence type="ECO:0000313" key="4">
    <source>
        <dbReference type="EMBL" id="SEW32127.1"/>
    </source>
</evidence>
<dbReference type="SMART" id="SM00060">
    <property type="entry name" value="FN3"/>
    <property type="match status" value="3"/>
</dbReference>
<feature type="domain" description="Fibronectin type-III" evidence="3">
    <location>
        <begin position="462"/>
        <end position="555"/>
    </location>
</feature>
<organism evidence="4 5">
    <name type="scientific">Chryseobacterium wanjuense</name>
    <dbReference type="NCBI Taxonomy" id="356305"/>
    <lineage>
        <taxon>Bacteria</taxon>
        <taxon>Pseudomonadati</taxon>
        <taxon>Bacteroidota</taxon>
        <taxon>Flavobacteriia</taxon>
        <taxon>Flavobacteriales</taxon>
        <taxon>Weeksellaceae</taxon>
        <taxon>Chryseobacterium group</taxon>
        <taxon>Chryseobacterium</taxon>
    </lineage>
</organism>
<name>A0A1I0QX50_9FLAO</name>
<sequence length="919" mass="94683">MKKLNLLFLLLTSIMACQLYWGQSFSVATCSSNVDNITYSVMRSNTTANEKQRMAFIIPASQLVDIANGTITSTYFRRATASGSLNAGTTFKIYLKNTTATDFGSAAPDWATETGAATLVYDSNPQTAVGSTSGYKQFQHSTNFVYTAGSNLAVYTEYVQTTAQASTIYWQYEYSGPCINTSNSNTTKYLGTTGTFGATLTSTNYRRPIIAFDATVPPPTTPPSCTTVSAPANAATGVSVTPTITWAATPITSSYVINMGTTPGGTNIMNGVDVGNVTSYAIPSATPLSYSTQYYVTVFPKNVIGQATGCTESTFTTLAMPCPTVSSPAAAATGVSTLPTIAWGAVTGATGYRLTVGTTSGGTDIINNVDLGNVTSYTFSAPLNPTTTYYYTVTAYNATTNSGTACTVRSFTTTATPPPANDNCSAAVDLTVNPDLTCGATTPGNTLGASLSMAAAPCNGNPDDDVWFKFVATSTVHVVTLSNIVSTGTTTASDMYFQVLGGTCGSQTSLLCSDPNTGTVSGLTPGQTYYVRVYTYSGAGYNASFNICIGTPPPPPANDECANAVALTVNPDLACGATTAGTTLSATNSNIAVTPCTGTADDDVWYTFVATSTAHTISLSNVVSTGSSSSTSLYTQLFSGTCGTLTSVACGTTNTTTVGGLTPGQTYYVRAYNSNGSGYSNSFNICIGTPPPPPANDACSGAVALTVGGNFAANAITSTNAGAITDGTTSCQTNRGDNVWFSVVVPASGSVTFETQGVTGSGFTDTVLSVHSGTCGSLTSIACDDDSGVDNFSLVTVTGQTPGATLYVSVWRYTGTAGGGSTTGEFMLSAYDASLLATNEVAGNKNMIKAYPNPFSEVLNISDAAKVKNVLVNDISGRLVKTIANPGAELHLGELKQGLYLISLEMKDGSKQTIKAIKK</sequence>
<dbReference type="NCBIfam" id="TIGR04183">
    <property type="entry name" value="Por_Secre_tail"/>
    <property type="match status" value="1"/>
</dbReference>
<evidence type="ECO:0000256" key="2">
    <source>
        <dbReference type="SAM" id="SignalP"/>
    </source>
</evidence>
<dbReference type="PROSITE" id="PS50853">
    <property type="entry name" value="FN3"/>
    <property type="match status" value="3"/>
</dbReference>
<dbReference type="STRING" id="356305.SAMN05421841_2269"/>